<evidence type="ECO:0000313" key="2">
    <source>
        <dbReference type="Proteomes" id="UP000015241"/>
    </source>
</evidence>
<evidence type="ECO:0000313" key="1">
    <source>
        <dbReference type="EMBL" id="EPS94657.1"/>
    </source>
</evidence>
<dbReference type="InParanoid" id="S8DPS6"/>
<reference evidence="1 2" key="1">
    <citation type="journal article" date="2012" name="Science">
        <title>The Paleozoic origin of enzymatic lignin decomposition reconstructed from 31 fungal genomes.</title>
        <authorList>
            <person name="Floudas D."/>
            <person name="Binder M."/>
            <person name="Riley R."/>
            <person name="Barry K."/>
            <person name="Blanchette R.A."/>
            <person name="Henrissat B."/>
            <person name="Martinez A.T."/>
            <person name="Otillar R."/>
            <person name="Spatafora J.W."/>
            <person name="Yadav J.S."/>
            <person name="Aerts A."/>
            <person name="Benoit I."/>
            <person name="Boyd A."/>
            <person name="Carlson A."/>
            <person name="Copeland A."/>
            <person name="Coutinho P.M."/>
            <person name="de Vries R.P."/>
            <person name="Ferreira P."/>
            <person name="Findley K."/>
            <person name="Foster B."/>
            <person name="Gaskell J."/>
            <person name="Glotzer D."/>
            <person name="Gorecki P."/>
            <person name="Heitman J."/>
            <person name="Hesse C."/>
            <person name="Hori C."/>
            <person name="Igarashi K."/>
            <person name="Jurgens J.A."/>
            <person name="Kallen N."/>
            <person name="Kersten P."/>
            <person name="Kohler A."/>
            <person name="Kuees U."/>
            <person name="Kumar T.K.A."/>
            <person name="Kuo A."/>
            <person name="LaButti K."/>
            <person name="Larrondo L.F."/>
            <person name="Lindquist E."/>
            <person name="Ling A."/>
            <person name="Lombard V."/>
            <person name="Lucas S."/>
            <person name="Lundell T."/>
            <person name="Martin R."/>
            <person name="McLaughlin D.J."/>
            <person name="Morgenstern I."/>
            <person name="Morin E."/>
            <person name="Murat C."/>
            <person name="Nagy L.G."/>
            <person name="Nolan M."/>
            <person name="Ohm R.A."/>
            <person name="Patyshakuliyeva A."/>
            <person name="Rokas A."/>
            <person name="Ruiz-Duenas F.J."/>
            <person name="Sabat G."/>
            <person name="Salamov A."/>
            <person name="Samejima M."/>
            <person name="Schmutz J."/>
            <person name="Slot J.C."/>
            <person name="St John F."/>
            <person name="Stenlid J."/>
            <person name="Sun H."/>
            <person name="Sun S."/>
            <person name="Syed K."/>
            <person name="Tsang A."/>
            <person name="Wiebenga A."/>
            <person name="Young D."/>
            <person name="Pisabarro A."/>
            <person name="Eastwood D.C."/>
            <person name="Martin F."/>
            <person name="Cullen D."/>
            <person name="Grigoriev I.V."/>
            <person name="Hibbett D.S."/>
        </authorList>
    </citation>
    <scope>NUCLEOTIDE SEQUENCE</scope>
    <source>
        <strain evidence="2">FP-58527</strain>
    </source>
</reference>
<protein>
    <submittedName>
        <fullName evidence="1">Uncharacterized protein</fullName>
    </submittedName>
</protein>
<dbReference type="HOGENOM" id="CLU_704064_0_0_1"/>
<dbReference type="Proteomes" id="UP000015241">
    <property type="component" value="Unassembled WGS sequence"/>
</dbReference>
<dbReference type="EMBL" id="KE504226">
    <property type="protein sequence ID" value="EPS94657.1"/>
    <property type="molecule type" value="Genomic_DNA"/>
</dbReference>
<dbReference type="OrthoDB" id="2790566at2759"/>
<sequence>MLLHSHSVGLLPHAFKHRIPHAQHTGCDVESLSRTQAPAVQLSILVISNHNADRAPSQNACSSPYPGSVGDVGVVDRYQLSPGGGKPGVVDKLADEALQSLVELKSLAAQVGDARNKLDGSVSHLWERQDLAPTLEKLSTVQSETNTSIDLSKMVIRSHRDFCLHMHETLQHAAAARDHHLAHDSSVIVAGRMVSESLTALGTHIMAVQRALHDAAQELHDLGKKGQHRIIHPQIHHLWTKIRPVLIDVVKMTMLIISGIGKVLGLFHPIAHIIGEGAGKVHEYLDKHFSSCVHGHNMDPPPGEHDHYNSGAGSDVVLQILQSVCDDMPKHIQHVQDQLQDCYTSMEKPMLEVEEQLMTHCIRVDKQDAQDAANMWGELRERLDSVIVEMHC</sequence>
<name>S8DPS6_FOMSC</name>
<accession>S8DPS6</accession>
<gene>
    <name evidence="1" type="ORF">FOMPIDRAFT_87305</name>
</gene>
<keyword evidence="2" id="KW-1185">Reference proteome</keyword>
<proteinExistence type="predicted"/>
<organism evidence="1 2">
    <name type="scientific">Fomitopsis schrenkii</name>
    <name type="common">Brown rot fungus</name>
    <dbReference type="NCBI Taxonomy" id="2126942"/>
    <lineage>
        <taxon>Eukaryota</taxon>
        <taxon>Fungi</taxon>
        <taxon>Dikarya</taxon>
        <taxon>Basidiomycota</taxon>
        <taxon>Agaricomycotina</taxon>
        <taxon>Agaricomycetes</taxon>
        <taxon>Polyporales</taxon>
        <taxon>Fomitopsis</taxon>
    </lineage>
</organism>
<dbReference type="AlphaFoldDB" id="S8DPS6"/>